<evidence type="ECO:0000256" key="1">
    <source>
        <dbReference type="SAM" id="MobiDB-lite"/>
    </source>
</evidence>
<dbReference type="AlphaFoldDB" id="A0A834P345"/>
<name>A0A834P345_VESPE</name>
<dbReference type="Proteomes" id="UP000600918">
    <property type="component" value="Unassembled WGS sequence"/>
</dbReference>
<reference evidence="2" key="1">
    <citation type="journal article" date="2020" name="G3 (Bethesda)">
        <title>High-Quality Assemblies for Three Invasive Social Wasps from the &lt;i&gt;Vespula&lt;/i&gt; Genus.</title>
        <authorList>
            <person name="Harrop T.W.R."/>
            <person name="Guhlin J."/>
            <person name="McLaughlin G.M."/>
            <person name="Permina E."/>
            <person name="Stockwell P."/>
            <person name="Gilligan J."/>
            <person name="Le Lec M.F."/>
            <person name="Gruber M.A.M."/>
            <person name="Quinn O."/>
            <person name="Lovegrove M."/>
            <person name="Duncan E.J."/>
            <person name="Remnant E.J."/>
            <person name="Van Eeckhoven J."/>
            <person name="Graham B."/>
            <person name="Knapp R.A."/>
            <person name="Langford K.W."/>
            <person name="Kronenberg Z."/>
            <person name="Press M.O."/>
            <person name="Eacker S.M."/>
            <person name="Wilson-Rankin E.E."/>
            <person name="Purcell J."/>
            <person name="Lester P.J."/>
            <person name="Dearden P.K."/>
        </authorList>
    </citation>
    <scope>NUCLEOTIDE SEQUENCE</scope>
    <source>
        <strain evidence="2">Volc-1</strain>
    </source>
</reference>
<organism evidence="2 3">
    <name type="scientific">Vespula pensylvanica</name>
    <name type="common">Western yellow jacket</name>
    <name type="synonym">Wasp</name>
    <dbReference type="NCBI Taxonomy" id="30213"/>
    <lineage>
        <taxon>Eukaryota</taxon>
        <taxon>Metazoa</taxon>
        <taxon>Ecdysozoa</taxon>
        <taxon>Arthropoda</taxon>
        <taxon>Hexapoda</taxon>
        <taxon>Insecta</taxon>
        <taxon>Pterygota</taxon>
        <taxon>Neoptera</taxon>
        <taxon>Endopterygota</taxon>
        <taxon>Hymenoptera</taxon>
        <taxon>Apocrita</taxon>
        <taxon>Aculeata</taxon>
        <taxon>Vespoidea</taxon>
        <taxon>Vespidae</taxon>
        <taxon>Vespinae</taxon>
        <taxon>Vespula</taxon>
    </lineage>
</organism>
<keyword evidence="3" id="KW-1185">Reference proteome</keyword>
<sequence>MLEIGILRYCSDSIKNASQLSEGRERKEEEEEEEEETEEKEEERNKVVFTLMRNERIKRVTSDSSKVSTSD</sequence>
<proteinExistence type="predicted"/>
<accession>A0A834P345</accession>
<gene>
    <name evidence="2" type="ORF">H0235_008280</name>
</gene>
<comment type="caution">
    <text evidence="2">The sequence shown here is derived from an EMBL/GenBank/DDBJ whole genome shotgun (WGS) entry which is preliminary data.</text>
</comment>
<evidence type="ECO:0000313" key="3">
    <source>
        <dbReference type="Proteomes" id="UP000600918"/>
    </source>
</evidence>
<feature type="compositionally biased region" description="Acidic residues" evidence="1">
    <location>
        <begin position="28"/>
        <end position="41"/>
    </location>
</feature>
<dbReference type="EMBL" id="JACSDY010000006">
    <property type="protein sequence ID" value="KAF7425842.1"/>
    <property type="molecule type" value="Genomic_DNA"/>
</dbReference>
<protein>
    <submittedName>
        <fullName evidence="2">Uncharacterized protein</fullName>
    </submittedName>
</protein>
<feature type="region of interest" description="Disordered" evidence="1">
    <location>
        <begin position="17"/>
        <end position="47"/>
    </location>
</feature>
<evidence type="ECO:0000313" key="2">
    <source>
        <dbReference type="EMBL" id="KAF7425842.1"/>
    </source>
</evidence>